<protein>
    <recommendedName>
        <fullName evidence="1">Effector-associated domain-containing protein</fullName>
    </recommendedName>
</protein>
<proteinExistence type="predicted"/>
<evidence type="ECO:0000313" key="2">
    <source>
        <dbReference type="EMBL" id="QIZ71586.1"/>
    </source>
</evidence>
<dbReference type="KEGG" id="oxy:HCG48_14155"/>
<reference evidence="2 3" key="1">
    <citation type="submission" date="2020-04" db="EMBL/GenBank/DDBJ databases">
        <authorList>
            <person name="Basu S."/>
            <person name="Maruthanayagam V."/>
            <person name="Chakraborty S."/>
            <person name="Pramanik A."/>
            <person name="Mukherjee J."/>
            <person name="Brink B."/>
        </authorList>
    </citation>
    <scope>NUCLEOTIDE SEQUENCE [LARGE SCALE GENOMIC DNA]</scope>
    <source>
        <strain evidence="2 3">AP17</strain>
    </source>
</reference>
<dbReference type="Proteomes" id="UP000500857">
    <property type="component" value="Chromosome"/>
</dbReference>
<dbReference type="InterPro" id="IPR045434">
    <property type="entry name" value="EAD4"/>
</dbReference>
<sequence length="141" mass="16722">MTSLPEEEKNYYPSVRVRVKRLFEALLTYANHECTDGDILQITVTWQSENKLVVRTKLHILENLTERDLYPGKLTKDQIREALQNLENFLEILTANEIDPAGDEDWHFTLEVWHGNDTEANLKQFDLEWHQRHTNDPEYLI</sequence>
<accession>A0A6H1TZG3</accession>
<gene>
    <name evidence="2" type="ORF">HCG48_14155</name>
</gene>
<organism evidence="2 3">
    <name type="scientific">Oxynema aestuarii AP17</name>
    <dbReference type="NCBI Taxonomy" id="2064643"/>
    <lineage>
        <taxon>Bacteria</taxon>
        <taxon>Bacillati</taxon>
        <taxon>Cyanobacteriota</taxon>
        <taxon>Cyanophyceae</taxon>
        <taxon>Oscillatoriophycideae</taxon>
        <taxon>Oscillatoriales</taxon>
        <taxon>Oscillatoriaceae</taxon>
        <taxon>Oxynema</taxon>
        <taxon>Oxynema aestuarii</taxon>
    </lineage>
</organism>
<feature type="domain" description="Effector-associated" evidence="1">
    <location>
        <begin position="13"/>
        <end position="131"/>
    </location>
</feature>
<dbReference type="AlphaFoldDB" id="A0A6H1TZG3"/>
<dbReference type="EMBL" id="CP051167">
    <property type="protein sequence ID" value="QIZ71586.1"/>
    <property type="molecule type" value="Genomic_DNA"/>
</dbReference>
<dbReference type="RefSeq" id="WP_168569738.1">
    <property type="nucleotide sequence ID" value="NZ_CP051167.1"/>
</dbReference>
<evidence type="ECO:0000259" key="1">
    <source>
        <dbReference type="Pfam" id="PF19959"/>
    </source>
</evidence>
<keyword evidence="3" id="KW-1185">Reference proteome</keyword>
<dbReference type="Pfam" id="PF19959">
    <property type="entry name" value="EAD4"/>
    <property type="match status" value="1"/>
</dbReference>
<name>A0A6H1TZG3_9CYAN</name>
<evidence type="ECO:0000313" key="3">
    <source>
        <dbReference type="Proteomes" id="UP000500857"/>
    </source>
</evidence>